<comment type="caution">
    <text evidence="2">The sequence shown here is derived from an EMBL/GenBank/DDBJ whole genome shotgun (WGS) entry which is preliminary data.</text>
</comment>
<gene>
    <name evidence="2" type="ORF">SPMU_01060</name>
</gene>
<keyword evidence="3" id="KW-1185">Reference proteome</keyword>
<feature type="region of interest" description="Disordered" evidence="1">
    <location>
        <begin position="1"/>
        <end position="23"/>
    </location>
</feature>
<dbReference type="EMBL" id="NBBJ01000001">
    <property type="protein sequence ID" value="OWK31788.1"/>
    <property type="molecule type" value="Genomic_DNA"/>
</dbReference>
<evidence type="ECO:0000313" key="2">
    <source>
        <dbReference type="EMBL" id="OWK31788.1"/>
    </source>
</evidence>
<evidence type="ECO:0000256" key="1">
    <source>
        <dbReference type="SAM" id="MobiDB-lite"/>
    </source>
</evidence>
<evidence type="ECO:0000313" key="3">
    <source>
        <dbReference type="Proteomes" id="UP000197783"/>
    </source>
</evidence>
<accession>A0A245ZPX4</accession>
<name>A0A245ZPX4_9SPHN</name>
<reference evidence="2 3" key="1">
    <citation type="submission" date="2017-03" db="EMBL/GenBank/DDBJ databases">
        <title>Genome sequence of Sphingomonas mucosissima DSM 17494.</title>
        <authorList>
            <person name="Poehlein A."/>
            <person name="Wuebbeler J.H."/>
            <person name="Steinbuechel A."/>
            <person name="Daniel R."/>
        </authorList>
    </citation>
    <scope>NUCLEOTIDE SEQUENCE [LARGE SCALE GENOMIC DNA]</scope>
    <source>
        <strain evidence="2 3">DSM 17494</strain>
    </source>
</reference>
<proteinExistence type="predicted"/>
<sequence length="720" mass="76387">MSTYVRLPDGSRVSVPTDDPKKAAAAARQHWQQRQQARKPRSILQTAGDFLGDTIDNVLPNFGDEIAAIPDAAKAAVTGQPVRQAFDRGRREFRDNQARYDKDHPNLAWASTLTGLGASLAMPAGRVASTAGMGAKMLHGAAVGAGYGALSGAGEGDSLSDRAGNAATSAVIGGAFGAGATPVLAGAARAGRFVRRTVPGASQASRAVLNVPRSVMRRPLRTARDEARDRADTMLQDALGQGHVSAGFGRNGPAASPAAIAGEVERRQAGSVPAIAGDVTPQLRGLTAWASRGEGPGQLMVRERLKARKGDEASRIRQHVVETLGPVGDPYRQMEAHTERARREAGPMYAEAYAQPMLLTPEIASIMQTPAFQDAVPHAVRNIRNAQRDPDALGFAIGNDGQVLPDMYQSLSTEGFDQVIRAMRDQGRRAAEVNPVTGQVINNTNSVHINARAGDLRDQLAAQNGAYRDAIGVYADELSQRDALEAGMKIGTRTGHEVNAWARQNPASAHPSYATGARDFLADEASRVEATTPTANGAAALRKVLGDRTKQDALSGVMGDQASLPALQDRLEAEHQAHMLWADVEGNSKTAMRQASEDSFNAAAGAPKGALSWRGMLSNAINDIGAGVGEQTRRDVKERVAEFTTEPNPEALRGFMAEIAAKSGRDREAAAALHRSGLLGTKSYGANILPAYPSIYSDQAQYDPRYDDNEADDFVFDPGF</sequence>
<dbReference type="Proteomes" id="UP000197783">
    <property type="component" value="Unassembled WGS sequence"/>
</dbReference>
<organism evidence="2 3">
    <name type="scientific">Sphingomonas mucosissima</name>
    <dbReference type="NCBI Taxonomy" id="370959"/>
    <lineage>
        <taxon>Bacteria</taxon>
        <taxon>Pseudomonadati</taxon>
        <taxon>Pseudomonadota</taxon>
        <taxon>Alphaproteobacteria</taxon>
        <taxon>Sphingomonadales</taxon>
        <taxon>Sphingomonadaceae</taxon>
        <taxon>Sphingomonas</taxon>
    </lineage>
</organism>
<dbReference type="AlphaFoldDB" id="A0A245ZPX4"/>
<protein>
    <submittedName>
        <fullName evidence="2">Uncharacterized protein</fullName>
    </submittedName>
</protein>